<protein>
    <submittedName>
        <fullName evidence="1">Uncharacterized protein</fullName>
    </submittedName>
</protein>
<dbReference type="OrthoDB" id="158047at2"/>
<comment type="caution">
    <text evidence="1">The sequence shown here is derived from an EMBL/GenBank/DDBJ whole genome shotgun (WGS) entry which is preliminary data.</text>
</comment>
<name>A0A2A9CY23_9MICO</name>
<proteinExistence type="predicted"/>
<reference evidence="1 2" key="1">
    <citation type="submission" date="2017-10" db="EMBL/GenBank/DDBJ databases">
        <title>Sequencing the genomes of 1000 actinobacteria strains.</title>
        <authorList>
            <person name="Klenk H.-P."/>
        </authorList>
    </citation>
    <scope>NUCLEOTIDE SEQUENCE [LARGE SCALE GENOMIC DNA]</scope>
    <source>
        <strain evidence="1 2">DSM 21801</strain>
    </source>
</reference>
<evidence type="ECO:0000313" key="2">
    <source>
        <dbReference type="Proteomes" id="UP000224915"/>
    </source>
</evidence>
<dbReference type="RefSeq" id="WP_098467829.1">
    <property type="nucleotide sequence ID" value="NZ_PDJD01000001.1"/>
</dbReference>
<accession>A0A2A9CY23</accession>
<evidence type="ECO:0000313" key="1">
    <source>
        <dbReference type="EMBL" id="PFG18572.1"/>
    </source>
</evidence>
<sequence length="165" mass="17222">MSIDGDVMGDAHATEQCLLRELATGAAVSGGIGAVTWLIGARRSRPGAVGFGRQTVAWAAVNATIAGVGAWRARRAAVADGADGADRADGADEKGRARSMRRTLLINAGLDVGYLATGIWLTRSAHPRLSDAHGDGVAVIAQGLYLLQLDARYAWRFALIAQEPD</sequence>
<dbReference type="Proteomes" id="UP000224915">
    <property type="component" value="Unassembled WGS sequence"/>
</dbReference>
<dbReference type="InterPro" id="IPR054261">
    <property type="entry name" value="DUF6992"/>
</dbReference>
<dbReference type="AlphaFoldDB" id="A0A2A9CY23"/>
<gene>
    <name evidence="1" type="ORF">ATL40_0112</name>
</gene>
<organism evidence="1 2">
    <name type="scientific">Serinibacter salmoneus</name>
    <dbReference type="NCBI Taxonomy" id="556530"/>
    <lineage>
        <taxon>Bacteria</taxon>
        <taxon>Bacillati</taxon>
        <taxon>Actinomycetota</taxon>
        <taxon>Actinomycetes</taxon>
        <taxon>Micrococcales</taxon>
        <taxon>Beutenbergiaceae</taxon>
        <taxon>Serinibacter</taxon>
    </lineage>
</organism>
<keyword evidence="2" id="KW-1185">Reference proteome</keyword>
<dbReference type="EMBL" id="PDJD01000001">
    <property type="protein sequence ID" value="PFG18572.1"/>
    <property type="molecule type" value="Genomic_DNA"/>
</dbReference>
<dbReference type="Pfam" id="PF22503">
    <property type="entry name" value="DUF6992"/>
    <property type="match status" value="1"/>
</dbReference>